<dbReference type="Gene3D" id="2.70.98.20">
    <property type="entry name" value="Copper amine oxidase, catalytic domain"/>
    <property type="match status" value="1"/>
</dbReference>
<evidence type="ECO:0000256" key="6">
    <source>
        <dbReference type="ARBA" id="ARBA00023002"/>
    </source>
</evidence>
<evidence type="ECO:0000256" key="4">
    <source>
        <dbReference type="ARBA" id="ARBA00022723"/>
    </source>
</evidence>
<dbReference type="Gene3D" id="3.10.450.40">
    <property type="match status" value="2"/>
</dbReference>
<reference evidence="9" key="1">
    <citation type="journal article" date="2020" name="Nature">
        <title>Giant virus diversity and host interactions through global metagenomics.</title>
        <authorList>
            <person name="Schulz F."/>
            <person name="Roux S."/>
            <person name="Paez-Espino D."/>
            <person name="Jungbluth S."/>
            <person name="Walsh D.A."/>
            <person name="Denef V.J."/>
            <person name="McMahon K.D."/>
            <person name="Konstantinidis K.T."/>
            <person name="Eloe-Fadrosh E.A."/>
            <person name="Kyrpides N.C."/>
            <person name="Woyke T."/>
        </authorList>
    </citation>
    <scope>NUCLEOTIDE SEQUENCE</scope>
    <source>
        <strain evidence="9">GVMAG-M-3300020192-26</strain>
    </source>
</reference>
<dbReference type="InterPro" id="IPR036460">
    <property type="entry name" value="Cu_amine_oxidase_C_sf"/>
</dbReference>
<dbReference type="GO" id="GO:0008131">
    <property type="term" value="F:primary methylamine oxidase activity"/>
    <property type="evidence" value="ECO:0007669"/>
    <property type="project" value="InterPro"/>
</dbReference>
<keyword evidence="5" id="KW-0801">TPQ</keyword>
<dbReference type="PANTHER" id="PTHR10638">
    <property type="entry name" value="COPPER AMINE OXIDASE"/>
    <property type="match status" value="1"/>
</dbReference>
<evidence type="ECO:0000256" key="2">
    <source>
        <dbReference type="ARBA" id="ARBA00007983"/>
    </source>
</evidence>
<comment type="subunit">
    <text evidence="3">Homodimer.</text>
</comment>
<dbReference type="InterPro" id="IPR016182">
    <property type="entry name" value="Cu_amine_oxidase_N-reg"/>
</dbReference>
<dbReference type="SUPFAM" id="SSF54416">
    <property type="entry name" value="Amine oxidase N-terminal region"/>
    <property type="match status" value="1"/>
</dbReference>
<evidence type="ECO:0000256" key="7">
    <source>
        <dbReference type="ARBA" id="ARBA00023008"/>
    </source>
</evidence>
<sequence>MEKTKNCECYIQGNTPYDFSGATARTPAAGQFANPFMPMDSNEIVAVVTAIKLTPEYIAFKAQNPDRPGATNPLGTVFSFVTLQEPPKQYVNSWLPAQGTKRVAQTLVYGLATNDSYQFLTDLNSGNIFRKDRVNVIPPIDYFADPASTMSNLNLLLQSDPQVQAALQKRGLNATDIGTSINVFPNSFESLVDLAKKHKCCQELIDVCDGDRRFFYMAFAKPYPVIIDGLLVTIDATNQTVFKVIDEFVVPLPVSVPDPVASGKISHPPMNPINITQPAGPNYTVLNNEITWDNWKLKYSWHPRTGIQLYNIKYTDNGGVSYRDIIYKLSIDESGVHYNVQKPIIARGFVSNDSDVYPLLARVREMIPGLDAPSYATFVNVPISGPDGNVTTLKNAFAIYEQLGKISYRSKNFGGCSGNPNCIDFPDIGVCLGDQFICSDSGSVDQELVIRFYFSGILYLWTYTYVFSPSGAIRVDIDVSARVFSYINQQPSSWGQLITKNRLAFNHTHYWNIRADFRVDGENNTVVESNQYKIEDECGSSGGCSNSCGQAIRYKEKHLETEMDAVRNHNVETNRKWTVINPNKQNRLGYDVGYEILPLLNLNRSLASDESWVHKHFSFIKNTLHVTKYHDEEQFAAGNFPIMACEDIGLGKYIQDDENIENKDVVVWYTVIYSHAPHSEDQPMVPTKSASLLFTPENFFEVNPLYGLKRLIGH</sequence>
<dbReference type="PANTHER" id="PTHR10638:SF86">
    <property type="entry name" value="COPPER AMINE OXIDASE 1-RELATED"/>
    <property type="match status" value="1"/>
</dbReference>
<evidence type="ECO:0000256" key="3">
    <source>
        <dbReference type="ARBA" id="ARBA00011738"/>
    </source>
</evidence>
<keyword evidence="4" id="KW-0479">Metal-binding</keyword>
<evidence type="ECO:0000259" key="8">
    <source>
        <dbReference type="Pfam" id="PF01179"/>
    </source>
</evidence>
<comment type="similarity">
    <text evidence="2">Belongs to the copper/topaquinone oxidase family.</text>
</comment>
<dbReference type="GO" id="GO:0048038">
    <property type="term" value="F:quinone binding"/>
    <property type="evidence" value="ECO:0007669"/>
    <property type="project" value="InterPro"/>
</dbReference>
<dbReference type="Pfam" id="PF01179">
    <property type="entry name" value="Cu_amine_oxid"/>
    <property type="match status" value="1"/>
</dbReference>
<feature type="domain" description="Copper amine oxidase catalytic" evidence="8">
    <location>
        <begin position="273"/>
        <end position="705"/>
    </location>
</feature>
<dbReference type="InterPro" id="IPR000269">
    <property type="entry name" value="Cu_amine_oxidase"/>
</dbReference>
<name>A0A6C0CA04_9ZZZZ</name>
<dbReference type="GO" id="GO:0009308">
    <property type="term" value="P:amine metabolic process"/>
    <property type="evidence" value="ECO:0007669"/>
    <property type="project" value="InterPro"/>
</dbReference>
<dbReference type="AlphaFoldDB" id="A0A6C0CA04"/>
<organism evidence="9">
    <name type="scientific">viral metagenome</name>
    <dbReference type="NCBI Taxonomy" id="1070528"/>
    <lineage>
        <taxon>unclassified sequences</taxon>
        <taxon>metagenomes</taxon>
        <taxon>organismal metagenomes</taxon>
    </lineage>
</organism>
<dbReference type="EMBL" id="MN739354">
    <property type="protein sequence ID" value="QHT00334.1"/>
    <property type="molecule type" value="Genomic_DNA"/>
</dbReference>
<dbReference type="SUPFAM" id="SSF49998">
    <property type="entry name" value="Amine oxidase catalytic domain"/>
    <property type="match status" value="1"/>
</dbReference>
<accession>A0A6C0CA04</accession>
<dbReference type="InterPro" id="IPR015798">
    <property type="entry name" value="Cu_amine_oxidase_C"/>
</dbReference>
<evidence type="ECO:0000256" key="1">
    <source>
        <dbReference type="ARBA" id="ARBA00001935"/>
    </source>
</evidence>
<keyword evidence="7" id="KW-0186">Copper</keyword>
<evidence type="ECO:0000313" key="9">
    <source>
        <dbReference type="EMBL" id="QHT00334.1"/>
    </source>
</evidence>
<dbReference type="GO" id="GO:0005507">
    <property type="term" value="F:copper ion binding"/>
    <property type="evidence" value="ECO:0007669"/>
    <property type="project" value="InterPro"/>
</dbReference>
<proteinExistence type="inferred from homology"/>
<evidence type="ECO:0000256" key="5">
    <source>
        <dbReference type="ARBA" id="ARBA00022772"/>
    </source>
</evidence>
<keyword evidence="6" id="KW-0560">Oxidoreductase</keyword>
<comment type="cofactor">
    <cofactor evidence="1">
        <name>Cu cation</name>
        <dbReference type="ChEBI" id="CHEBI:23378"/>
    </cofactor>
</comment>
<protein>
    <recommendedName>
        <fullName evidence="8">Copper amine oxidase catalytic domain-containing protein</fullName>
    </recommendedName>
</protein>